<keyword evidence="5" id="KW-1185">Reference proteome</keyword>
<dbReference type="InterPro" id="IPR020845">
    <property type="entry name" value="AMP-binding_CS"/>
</dbReference>
<sequence length="737" mass="80265">MVRMLCYCYTSRGPPPSASDQVVTGSAMTSIFYLALVACLVVRPIREYLWSLIFRSKERQRHSDASTATDELEVDGGVWEQETVFECIEKGLRVNPDEPAVICMNQPAHHLVGLVSGTVKVETIREPKLNGLWPRQQDIKADPYYSSPKQNGYLSSFEKTNGVRESPAEHAHALWSNDKQHKLNGVNGVESNNHNVIGGNIHNSSTSMPNDYLTLTYRQLHSTALKLAAGLIERGARPDTTMVMAVPNGGEYAILLWACVLLRITYVSIDPGLLEISGFTSLKYMLRTLRPQIVVAPDRSRGKAFEVAMSELQLAPPIRLCLSGSENSGWLSLTNTAGKAQANAERDQSLVSAARRDRPSRIHSVMFTSGTSGQPKGCPQRVSGMAHALRSQAWLLDGQAASRALMQPHNSRGIAPAQTLQTWNAGGTVVMTGQVFDAHAALDAIAHLRATFLVLTPAMVHDVADALQARQPRGVDLDCVHTVQVGGDAITRGLLERCAVLFPRARVCVNHGMTEGPGAFLWPSRFINAQGTASRLSFYAGEISPAGAVAPGARVRIWDAEEGRVVGRGEPGELHVSCPSIIHHYWGGRSEEAFSEDDRQRRWFKSGDIAVVDENGLVFVLGRKKDIIRRAGVKIMPAVIESVLEAFIGAQTVVVPVHHHVLGAEPFAIFSSYNGKSQNQIKDHIRKTLGKGYALGGAASLEQLGLDGFPLNSTHKVDRAQIQVAVDSFIKGRAGRK</sequence>
<dbReference type="SUPFAM" id="SSF56801">
    <property type="entry name" value="Acetyl-CoA synthetase-like"/>
    <property type="match status" value="1"/>
</dbReference>
<dbReference type="CDD" id="cd04433">
    <property type="entry name" value="AFD_class_I"/>
    <property type="match status" value="1"/>
</dbReference>
<dbReference type="InterPro" id="IPR042099">
    <property type="entry name" value="ANL_N_sf"/>
</dbReference>
<comment type="similarity">
    <text evidence="1">Belongs to the ATP-dependent AMP-binding enzyme family.</text>
</comment>
<dbReference type="PANTHER" id="PTHR43201:SF5">
    <property type="entry name" value="MEDIUM-CHAIN ACYL-COA LIGASE ACSF2, MITOCHONDRIAL"/>
    <property type="match status" value="1"/>
</dbReference>
<evidence type="ECO:0000313" key="4">
    <source>
        <dbReference type="EMBL" id="KAK2611787.1"/>
    </source>
</evidence>
<dbReference type="InterPro" id="IPR045851">
    <property type="entry name" value="AMP-bd_C_sf"/>
</dbReference>
<name>A0AAD9SPT3_PHOAM</name>
<evidence type="ECO:0000256" key="1">
    <source>
        <dbReference type="ARBA" id="ARBA00006432"/>
    </source>
</evidence>
<organism evidence="4 5">
    <name type="scientific">Phomopsis amygdali</name>
    <name type="common">Fusicoccum amygdali</name>
    <dbReference type="NCBI Taxonomy" id="1214568"/>
    <lineage>
        <taxon>Eukaryota</taxon>
        <taxon>Fungi</taxon>
        <taxon>Dikarya</taxon>
        <taxon>Ascomycota</taxon>
        <taxon>Pezizomycotina</taxon>
        <taxon>Sordariomycetes</taxon>
        <taxon>Sordariomycetidae</taxon>
        <taxon>Diaporthales</taxon>
        <taxon>Diaporthaceae</taxon>
        <taxon>Diaporthe</taxon>
    </lineage>
</organism>
<dbReference type="InterPro" id="IPR000873">
    <property type="entry name" value="AMP-dep_synth/lig_dom"/>
</dbReference>
<evidence type="ECO:0000256" key="2">
    <source>
        <dbReference type="ARBA" id="ARBA00022598"/>
    </source>
</evidence>
<dbReference type="Proteomes" id="UP001265746">
    <property type="component" value="Unassembled WGS sequence"/>
</dbReference>
<feature type="domain" description="AMP-dependent synthetase/ligase" evidence="3">
    <location>
        <begin position="210"/>
        <end position="586"/>
    </location>
</feature>
<dbReference type="EMBL" id="JAUJFL010000002">
    <property type="protein sequence ID" value="KAK2611787.1"/>
    <property type="molecule type" value="Genomic_DNA"/>
</dbReference>
<dbReference type="Pfam" id="PF00501">
    <property type="entry name" value="AMP-binding"/>
    <property type="match status" value="1"/>
</dbReference>
<dbReference type="Gene3D" id="3.30.300.30">
    <property type="match status" value="1"/>
</dbReference>
<dbReference type="PANTHER" id="PTHR43201">
    <property type="entry name" value="ACYL-COA SYNTHETASE"/>
    <property type="match status" value="1"/>
</dbReference>
<proteinExistence type="inferred from homology"/>
<dbReference type="PROSITE" id="PS00455">
    <property type="entry name" value="AMP_BINDING"/>
    <property type="match status" value="1"/>
</dbReference>
<dbReference type="Gene3D" id="3.40.50.12780">
    <property type="entry name" value="N-terminal domain of ligase-like"/>
    <property type="match status" value="1"/>
</dbReference>
<dbReference type="AlphaFoldDB" id="A0AAD9SPT3"/>
<reference evidence="4" key="1">
    <citation type="submission" date="2023-06" db="EMBL/GenBank/DDBJ databases">
        <authorList>
            <person name="Noh H."/>
        </authorList>
    </citation>
    <scope>NUCLEOTIDE SEQUENCE</scope>
    <source>
        <strain evidence="4">DUCC20226</strain>
    </source>
</reference>
<evidence type="ECO:0000313" key="5">
    <source>
        <dbReference type="Proteomes" id="UP001265746"/>
    </source>
</evidence>
<evidence type="ECO:0000259" key="3">
    <source>
        <dbReference type="Pfam" id="PF00501"/>
    </source>
</evidence>
<gene>
    <name evidence="4" type="ORF">N8I77_005111</name>
</gene>
<dbReference type="GO" id="GO:0006631">
    <property type="term" value="P:fatty acid metabolic process"/>
    <property type="evidence" value="ECO:0007669"/>
    <property type="project" value="TreeGrafter"/>
</dbReference>
<keyword evidence="2" id="KW-0436">Ligase</keyword>
<accession>A0AAD9SPT3</accession>
<comment type="caution">
    <text evidence="4">The sequence shown here is derived from an EMBL/GenBank/DDBJ whole genome shotgun (WGS) entry which is preliminary data.</text>
</comment>
<protein>
    <recommendedName>
        <fullName evidence="3">AMP-dependent synthetase/ligase domain-containing protein</fullName>
    </recommendedName>
</protein>
<dbReference type="GO" id="GO:0031956">
    <property type="term" value="F:medium-chain fatty acid-CoA ligase activity"/>
    <property type="evidence" value="ECO:0007669"/>
    <property type="project" value="TreeGrafter"/>
</dbReference>